<dbReference type="Proteomes" id="UP000646523">
    <property type="component" value="Unassembled WGS sequence"/>
</dbReference>
<feature type="compositionally biased region" description="Acidic residues" evidence="1">
    <location>
        <begin position="165"/>
        <end position="176"/>
    </location>
</feature>
<reference evidence="2" key="1">
    <citation type="journal article" date="2014" name="Int. J. Syst. Evol. Microbiol.">
        <title>Complete genome sequence of Corynebacterium casei LMG S-19264T (=DSM 44701T), isolated from a smear-ripened cheese.</title>
        <authorList>
            <consortium name="US DOE Joint Genome Institute (JGI-PGF)"/>
            <person name="Walter F."/>
            <person name="Albersmeier A."/>
            <person name="Kalinowski J."/>
            <person name="Ruckert C."/>
        </authorList>
    </citation>
    <scope>NUCLEOTIDE SEQUENCE</scope>
    <source>
        <strain evidence="2">CGMCC 4.7368</strain>
    </source>
</reference>
<comment type="caution">
    <text evidence="2">The sequence shown here is derived from an EMBL/GenBank/DDBJ whole genome shotgun (WGS) entry which is preliminary data.</text>
</comment>
<gene>
    <name evidence="2" type="ORF">GCM10012289_09410</name>
</gene>
<protein>
    <submittedName>
        <fullName evidence="2">Uncharacterized protein</fullName>
    </submittedName>
</protein>
<proteinExistence type="predicted"/>
<feature type="region of interest" description="Disordered" evidence="1">
    <location>
        <begin position="162"/>
        <end position="191"/>
    </location>
</feature>
<evidence type="ECO:0000313" key="3">
    <source>
        <dbReference type="Proteomes" id="UP000646523"/>
    </source>
</evidence>
<keyword evidence="3" id="KW-1185">Reference proteome</keyword>
<evidence type="ECO:0000256" key="1">
    <source>
        <dbReference type="SAM" id="MobiDB-lite"/>
    </source>
</evidence>
<dbReference type="EMBL" id="BMNH01000002">
    <property type="protein sequence ID" value="GGO63150.1"/>
    <property type="molecule type" value="Genomic_DNA"/>
</dbReference>
<sequence>MQRYIEYMRLPDIPSAIRNAKDHDLVGIRASIETFGCVVAGEIDERTGRLVVGHGRKEVLAMMAAEGASPPEGVQLDDDGTWLAPIVRGWSSRSDTDAEAYLIAHNRTGEKGGWYEDVLAQSLLDIQQADTALLAATGYSSDELANLKEVLAVDAHVTVGVHDDEYGDDGGADDAADGPSPEAFQSFDDDISTDYQCPRCAYEWSGKPR</sequence>
<evidence type="ECO:0000313" key="2">
    <source>
        <dbReference type="EMBL" id="GGO63150.1"/>
    </source>
</evidence>
<organism evidence="2 3">
    <name type="scientific">Nonomuraea cavernae</name>
    <dbReference type="NCBI Taxonomy" id="2045107"/>
    <lineage>
        <taxon>Bacteria</taxon>
        <taxon>Bacillati</taxon>
        <taxon>Actinomycetota</taxon>
        <taxon>Actinomycetes</taxon>
        <taxon>Streptosporangiales</taxon>
        <taxon>Streptosporangiaceae</taxon>
        <taxon>Nonomuraea</taxon>
    </lineage>
</organism>
<dbReference type="AlphaFoldDB" id="A0A917YR43"/>
<accession>A0A917YR43</accession>
<reference evidence="2" key="2">
    <citation type="submission" date="2020-09" db="EMBL/GenBank/DDBJ databases">
        <authorList>
            <person name="Sun Q."/>
            <person name="Zhou Y."/>
        </authorList>
    </citation>
    <scope>NUCLEOTIDE SEQUENCE</scope>
    <source>
        <strain evidence="2">CGMCC 4.7368</strain>
    </source>
</reference>
<name>A0A917YR43_9ACTN</name>